<dbReference type="InterPro" id="IPR046347">
    <property type="entry name" value="bZIP_sf"/>
</dbReference>
<dbReference type="Gene3D" id="1.20.5.170">
    <property type="match status" value="1"/>
</dbReference>
<dbReference type="GO" id="GO:0003700">
    <property type="term" value="F:DNA-binding transcription factor activity"/>
    <property type="evidence" value="ECO:0007669"/>
    <property type="project" value="InterPro"/>
</dbReference>
<feature type="region of interest" description="Disordered" evidence="1">
    <location>
        <begin position="615"/>
        <end position="648"/>
    </location>
</feature>
<reference evidence="3" key="1">
    <citation type="submission" date="2021-01" db="EMBL/GenBank/DDBJ databases">
        <authorList>
            <person name="Corre E."/>
            <person name="Pelletier E."/>
            <person name="Niang G."/>
            <person name="Scheremetjew M."/>
            <person name="Finn R."/>
            <person name="Kale V."/>
            <person name="Holt S."/>
            <person name="Cochrane G."/>
            <person name="Meng A."/>
            <person name="Brown T."/>
            <person name="Cohen L."/>
        </authorList>
    </citation>
    <scope>NUCLEOTIDE SEQUENCE</scope>
    <source>
        <strain evidence="3">CCMP2084</strain>
    </source>
</reference>
<name>A0A7S2XIU1_9STRA</name>
<dbReference type="SUPFAM" id="SSF55785">
    <property type="entry name" value="PYP-like sensor domain (PAS domain)"/>
    <property type="match status" value="1"/>
</dbReference>
<dbReference type="PROSITE" id="PS50217">
    <property type="entry name" value="BZIP"/>
    <property type="match status" value="1"/>
</dbReference>
<feature type="region of interest" description="Disordered" evidence="1">
    <location>
        <begin position="561"/>
        <end position="586"/>
    </location>
</feature>
<feature type="compositionally biased region" description="Basic and acidic residues" evidence="1">
    <location>
        <begin position="566"/>
        <end position="577"/>
    </location>
</feature>
<gene>
    <name evidence="3" type="ORF">ASEP1449_LOCUS2019</name>
</gene>
<feature type="compositionally biased region" description="Low complexity" evidence="1">
    <location>
        <begin position="18"/>
        <end position="73"/>
    </location>
</feature>
<protein>
    <recommendedName>
        <fullName evidence="2">BZIP domain-containing protein</fullName>
    </recommendedName>
</protein>
<dbReference type="InterPro" id="IPR004827">
    <property type="entry name" value="bZIP"/>
</dbReference>
<evidence type="ECO:0000313" key="3">
    <source>
        <dbReference type="EMBL" id="CAD9810196.1"/>
    </source>
</evidence>
<feature type="region of interest" description="Disordered" evidence="1">
    <location>
        <begin position="18"/>
        <end position="108"/>
    </location>
</feature>
<dbReference type="SUPFAM" id="SSF57959">
    <property type="entry name" value="Leucine zipper domain"/>
    <property type="match status" value="1"/>
</dbReference>
<evidence type="ECO:0000259" key="2">
    <source>
        <dbReference type="PROSITE" id="PS50217"/>
    </source>
</evidence>
<dbReference type="InterPro" id="IPR035965">
    <property type="entry name" value="PAS-like_dom_sf"/>
</dbReference>
<feature type="compositionally biased region" description="Polar residues" evidence="1">
    <location>
        <begin position="84"/>
        <end position="101"/>
    </location>
</feature>
<feature type="compositionally biased region" description="Basic and acidic residues" evidence="1">
    <location>
        <begin position="187"/>
        <end position="201"/>
    </location>
</feature>
<feature type="domain" description="BZIP" evidence="2">
    <location>
        <begin position="186"/>
        <end position="231"/>
    </location>
</feature>
<dbReference type="EMBL" id="HBHQ01003101">
    <property type="protein sequence ID" value="CAD9810196.1"/>
    <property type="molecule type" value="Transcribed_RNA"/>
</dbReference>
<organism evidence="3">
    <name type="scientific">Attheya septentrionalis</name>
    <dbReference type="NCBI Taxonomy" id="420275"/>
    <lineage>
        <taxon>Eukaryota</taxon>
        <taxon>Sar</taxon>
        <taxon>Stramenopiles</taxon>
        <taxon>Ochrophyta</taxon>
        <taxon>Bacillariophyta</taxon>
        <taxon>Coscinodiscophyceae</taxon>
        <taxon>Chaetocerotophycidae</taxon>
        <taxon>Chaetocerotales</taxon>
        <taxon>Attheyaceae</taxon>
        <taxon>Attheya</taxon>
    </lineage>
</organism>
<sequence>MDPNAFLRQFQAAQQHAQVQQQQAQQNSQQLKQPQQQTQQQAPEIRQFQQQSQTSLSQQQPAPQQIASPSLSPRSKDKVLAQPQGINASWASPAQNSRRTTSFSSPQITSTLSSSALNVVSCSDTDGEAQGKSSGGAGTTERYAKSLKITTSSNKSSSLSLLDIGEEDDDMKSTCSDGDTTQMTPTEKAKANRDRNREHARNTRLRKKAYLEKLKQTVDELCRERDTLVSERANAATLIVEMHNTRAEVLMSFFALRSSNEHRRELWASILDESCFSCILPVTPYRSFPASEVQVSKCQRTILGIDSMMSDAASLHVLLNSLINRSHFPDASIKFQYTLVTEDAVVAGNQMMARWIMSTLNATEYGARMEVSKQGMLCCKFNSAHKIVSIELMFDVMAFMLQIKQATGTDTFAVVPNTVQTCQRPFDTPMIMTNAERPYTIIQVNKLWEEMTGHKAENVVNKASCRILQGSETDQRSLGKLMSEVRFKRPASGTILNYTQSGRGFRNFMLLYPLSTDSKITHYLGLTTHIEWLDSGVSSHNRILMKDVNNNLSESNSQEYITKQGGEQHQDKREAGLPDHPSAFMNKRHDLFSSSTSSEHLRHSVNILDGKSCETSSISFSSGKNSASSSSSDSTSINGESKKRKISK</sequence>
<feature type="compositionally biased region" description="Low complexity" evidence="1">
    <location>
        <begin position="616"/>
        <end position="636"/>
    </location>
</feature>
<accession>A0A7S2XIU1</accession>
<dbReference type="AlphaFoldDB" id="A0A7S2XIU1"/>
<dbReference type="Gene3D" id="3.30.450.20">
    <property type="entry name" value="PAS domain"/>
    <property type="match status" value="1"/>
</dbReference>
<proteinExistence type="predicted"/>
<feature type="compositionally biased region" description="Polar residues" evidence="1">
    <location>
        <begin position="173"/>
        <end position="185"/>
    </location>
</feature>
<dbReference type="CDD" id="cd14809">
    <property type="entry name" value="bZIP_AUREO-like"/>
    <property type="match status" value="1"/>
</dbReference>
<evidence type="ECO:0000256" key="1">
    <source>
        <dbReference type="SAM" id="MobiDB-lite"/>
    </source>
</evidence>
<feature type="region of interest" description="Disordered" evidence="1">
    <location>
        <begin position="157"/>
        <end position="202"/>
    </location>
</feature>